<reference evidence="1" key="1">
    <citation type="journal article" date="2014" name="Front. Microbiol.">
        <title>High frequency of phylogenetically diverse reductive dehalogenase-homologous genes in deep subseafloor sedimentary metagenomes.</title>
        <authorList>
            <person name="Kawai M."/>
            <person name="Futagami T."/>
            <person name="Toyoda A."/>
            <person name="Takaki Y."/>
            <person name="Nishi S."/>
            <person name="Hori S."/>
            <person name="Arai W."/>
            <person name="Tsubouchi T."/>
            <person name="Morono Y."/>
            <person name="Uchiyama I."/>
            <person name="Ito T."/>
            <person name="Fujiyama A."/>
            <person name="Inagaki F."/>
            <person name="Takami H."/>
        </authorList>
    </citation>
    <scope>NUCLEOTIDE SEQUENCE</scope>
    <source>
        <strain evidence="1">Expedition CK06-06</strain>
    </source>
</reference>
<dbReference type="EMBL" id="BARV01012868">
    <property type="protein sequence ID" value="GAI08907.1"/>
    <property type="molecule type" value="Genomic_DNA"/>
</dbReference>
<organism evidence="1">
    <name type="scientific">marine sediment metagenome</name>
    <dbReference type="NCBI Taxonomy" id="412755"/>
    <lineage>
        <taxon>unclassified sequences</taxon>
        <taxon>metagenomes</taxon>
        <taxon>ecological metagenomes</taxon>
    </lineage>
</organism>
<accession>X1KP88</accession>
<name>X1KP88_9ZZZZ</name>
<proteinExistence type="predicted"/>
<evidence type="ECO:0000313" key="1">
    <source>
        <dbReference type="EMBL" id="GAI08907.1"/>
    </source>
</evidence>
<protein>
    <submittedName>
        <fullName evidence="1">Uncharacterized protein</fullName>
    </submittedName>
</protein>
<sequence>MVKQLVAAILNDLKSGGVNINADKASGKFAGYNYKAIYDSGSIPIIKMRGDSQK</sequence>
<gene>
    <name evidence="1" type="ORF">S06H3_23604</name>
</gene>
<feature type="non-terminal residue" evidence="1">
    <location>
        <position position="54"/>
    </location>
</feature>
<dbReference type="AlphaFoldDB" id="X1KP88"/>
<comment type="caution">
    <text evidence="1">The sequence shown here is derived from an EMBL/GenBank/DDBJ whole genome shotgun (WGS) entry which is preliminary data.</text>
</comment>